<protein>
    <recommendedName>
        <fullName evidence="3">Protein kinase domain-containing protein</fullName>
    </recommendedName>
</protein>
<dbReference type="OrthoDB" id="2425228at2759"/>
<evidence type="ECO:0000313" key="2">
    <source>
        <dbReference type="Proteomes" id="UP000265703"/>
    </source>
</evidence>
<evidence type="ECO:0000313" key="1">
    <source>
        <dbReference type="EMBL" id="RIA84297.1"/>
    </source>
</evidence>
<accession>A0A397SJY1</accession>
<gene>
    <name evidence="1" type="ORF">C1645_832485</name>
</gene>
<dbReference type="AlphaFoldDB" id="A0A397SJY1"/>
<dbReference type="STRING" id="658196.A0A397SJY1"/>
<dbReference type="Proteomes" id="UP000265703">
    <property type="component" value="Unassembled WGS sequence"/>
</dbReference>
<comment type="caution">
    <text evidence="1">The sequence shown here is derived from an EMBL/GenBank/DDBJ whole genome shotgun (WGS) entry which is preliminary data.</text>
</comment>
<sequence>MTSIRSELVIAALNRAFVLIDYNIHNILEKRYEFRKQIILADESLTDDEKSETIKLLNIILIIIKFKLSNGNIRLIDGPYYRWDNQEKRLKRFGKQKVILKKLKNIESANRNWFEEGKSHLTMVQCFGLTKDPLDRSFMLMMRQMDMDLRKYLQQNNHKITWNERIDIVFHIVNALSRIHNENAIR</sequence>
<name>A0A397SJY1_9GLOM</name>
<dbReference type="Gene3D" id="1.10.510.10">
    <property type="entry name" value="Transferase(Phosphotransferase) domain 1"/>
    <property type="match status" value="1"/>
</dbReference>
<evidence type="ECO:0008006" key="3">
    <source>
        <dbReference type="Google" id="ProtNLM"/>
    </source>
</evidence>
<organism evidence="1 2">
    <name type="scientific">Glomus cerebriforme</name>
    <dbReference type="NCBI Taxonomy" id="658196"/>
    <lineage>
        <taxon>Eukaryota</taxon>
        <taxon>Fungi</taxon>
        <taxon>Fungi incertae sedis</taxon>
        <taxon>Mucoromycota</taxon>
        <taxon>Glomeromycotina</taxon>
        <taxon>Glomeromycetes</taxon>
        <taxon>Glomerales</taxon>
        <taxon>Glomeraceae</taxon>
        <taxon>Glomus</taxon>
    </lineage>
</organism>
<dbReference type="InterPro" id="IPR011009">
    <property type="entry name" value="Kinase-like_dom_sf"/>
</dbReference>
<dbReference type="SUPFAM" id="SSF56112">
    <property type="entry name" value="Protein kinase-like (PK-like)"/>
    <property type="match status" value="1"/>
</dbReference>
<reference evidence="1 2" key="1">
    <citation type="submission" date="2018-06" db="EMBL/GenBank/DDBJ databases">
        <title>Comparative genomics reveals the genomic features of Rhizophagus irregularis, R. cerebriforme, R. diaphanum and Gigaspora rosea, and their symbiotic lifestyle signature.</title>
        <authorList>
            <person name="Morin E."/>
            <person name="San Clemente H."/>
            <person name="Chen E.C.H."/>
            <person name="De La Providencia I."/>
            <person name="Hainaut M."/>
            <person name="Kuo A."/>
            <person name="Kohler A."/>
            <person name="Murat C."/>
            <person name="Tang N."/>
            <person name="Roy S."/>
            <person name="Loubradou J."/>
            <person name="Henrissat B."/>
            <person name="Grigoriev I.V."/>
            <person name="Corradi N."/>
            <person name="Roux C."/>
            <person name="Martin F.M."/>
        </authorList>
    </citation>
    <scope>NUCLEOTIDE SEQUENCE [LARGE SCALE GENOMIC DNA]</scope>
    <source>
        <strain evidence="1 2">DAOM 227022</strain>
    </source>
</reference>
<proteinExistence type="predicted"/>
<keyword evidence="2" id="KW-1185">Reference proteome</keyword>
<dbReference type="EMBL" id="QKYT01000503">
    <property type="protein sequence ID" value="RIA84297.1"/>
    <property type="molecule type" value="Genomic_DNA"/>
</dbReference>